<dbReference type="PANTHER" id="PTHR38011">
    <property type="entry name" value="DIHYDROFOLATE REDUCTASE FAMILY PROTEIN (AFU_ORTHOLOGUE AFUA_8G06820)"/>
    <property type="match status" value="1"/>
</dbReference>
<proteinExistence type="predicted"/>
<reference evidence="2 3" key="1">
    <citation type="submission" date="2021-04" db="EMBL/GenBank/DDBJ databases">
        <title>Chitinophaga sp. nov., isolated from the rhizosphere soil.</title>
        <authorList>
            <person name="He S."/>
        </authorList>
    </citation>
    <scope>NUCLEOTIDE SEQUENCE [LARGE SCALE GENOMIC DNA]</scope>
    <source>
        <strain evidence="2 3">2R12</strain>
    </source>
</reference>
<accession>A0ABS5JCC7</accession>
<evidence type="ECO:0000313" key="2">
    <source>
        <dbReference type="EMBL" id="MBS0032127.1"/>
    </source>
</evidence>
<dbReference type="Pfam" id="PF01872">
    <property type="entry name" value="RibD_C"/>
    <property type="match status" value="1"/>
</dbReference>
<dbReference type="RefSeq" id="WP_211977284.1">
    <property type="nucleotide sequence ID" value="NZ_CBFHAM010000041.1"/>
</dbReference>
<name>A0ABS5JCC7_9BACT</name>
<dbReference type="Gene3D" id="3.40.430.10">
    <property type="entry name" value="Dihydrofolate Reductase, subunit A"/>
    <property type="match status" value="1"/>
</dbReference>
<gene>
    <name evidence="2" type="ORF">KE626_32640</name>
</gene>
<dbReference type="SUPFAM" id="SSF53597">
    <property type="entry name" value="Dihydrofolate reductase-like"/>
    <property type="match status" value="1"/>
</dbReference>
<dbReference type="InterPro" id="IPR050765">
    <property type="entry name" value="Riboflavin_Biosynth_HTPR"/>
</dbReference>
<organism evidence="2 3">
    <name type="scientific">Chitinophaga hostae</name>
    <dbReference type="NCBI Taxonomy" id="2831022"/>
    <lineage>
        <taxon>Bacteria</taxon>
        <taxon>Pseudomonadati</taxon>
        <taxon>Bacteroidota</taxon>
        <taxon>Chitinophagia</taxon>
        <taxon>Chitinophagales</taxon>
        <taxon>Chitinophagaceae</taxon>
        <taxon>Chitinophaga</taxon>
    </lineage>
</organism>
<evidence type="ECO:0000313" key="3">
    <source>
        <dbReference type="Proteomes" id="UP000676386"/>
    </source>
</evidence>
<dbReference type="EMBL" id="JAGTXB010000028">
    <property type="protein sequence ID" value="MBS0032127.1"/>
    <property type="molecule type" value="Genomic_DNA"/>
</dbReference>
<keyword evidence="3" id="KW-1185">Reference proteome</keyword>
<feature type="domain" description="Bacterial bifunctional deaminase-reductase C-terminal" evidence="1">
    <location>
        <begin position="2"/>
        <end position="184"/>
    </location>
</feature>
<protein>
    <submittedName>
        <fullName evidence="2">Dihydrofolate reductase family protein</fullName>
    </submittedName>
</protein>
<sequence>MRKIIVTTFVTLDGVMQAPGAPEEDPTHGFKWGGWSAKHWDKVMEETMAASMSRPFDLLLGRRTYEIFAAYWAFVKNNPVAEKFNSIHKFVVSGKPVELSWGPATLITGDALAGLRQVKKTEGPDLLVNGSSRLVQTLLESGFADTLHVWTFPVTIGKGKRLFAEGTRPADWNLVDTKVSTTGVIMASYQPKGDISVGTMVTEEPSELELKRRKELSKEE</sequence>
<evidence type="ECO:0000259" key="1">
    <source>
        <dbReference type="Pfam" id="PF01872"/>
    </source>
</evidence>
<dbReference type="Proteomes" id="UP000676386">
    <property type="component" value="Unassembled WGS sequence"/>
</dbReference>
<dbReference type="PANTHER" id="PTHR38011:SF2">
    <property type="entry name" value="BIFUNCTIONAL DEAMINASE-REDUCTASE DOMAIN PROTEIN"/>
    <property type="match status" value="1"/>
</dbReference>
<dbReference type="InterPro" id="IPR024072">
    <property type="entry name" value="DHFR-like_dom_sf"/>
</dbReference>
<dbReference type="InterPro" id="IPR002734">
    <property type="entry name" value="RibDG_C"/>
</dbReference>
<comment type="caution">
    <text evidence="2">The sequence shown here is derived from an EMBL/GenBank/DDBJ whole genome shotgun (WGS) entry which is preliminary data.</text>
</comment>